<evidence type="ECO:0000313" key="2">
    <source>
        <dbReference type="Proteomes" id="UP000568022"/>
    </source>
</evidence>
<dbReference type="Proteomes" id="UP000568022">
    <property type="component" value="Unassembled WGS sequence"/>
</dbReference>
<sequence>MHNAGGRAVLYRYGDRAEVCLPYRYGDRADVCDGTLARTSIRLRLGQ</sequence>
<reference evidence="1 2" key="1">
    <citation type="submission" date="2020-08" db="EMBL/GenBank/DDBJ databases">
        <title>Genomic Encyclopedia of Type Strains, Phase III (KMG-III): the genomes of soil and plant-associated and newly described type strains.</title>
        <authorList>
            <person name="Whitman W."/>
        </authorList>
    </citation>
    <scope>NUCLEOTIDE SEQUENCE [LARGE SCALE GENOMIC DNA]</scope>
    <source>
        <strain evidence="1 2">CECT 3226</strain>
    </source>
</reference>
<dbReference type="AlphaFoldDB" id="A0A7W8BTD3"/>
<protein>
    <submittedName>
        <fullName evidence="1">Uncharacterized protein</fullName>
    </submittedName>
</protein>
<evidence type="ECO:0000313" key="1">
    <source>
        <dbReference type="EMBL" id="MBB5129231.1"/>
    </source>
</evidence>
<name>A0A7W8BTD3_9ACTN</name>
<accession>A0A7W8BTD3</accession>
<comment type="caution">
    <text evidence="1">The sequence shown here is derived from an EMBL/GenBank/DDBJ whole genome shotgun (WGS) entry which is preliminary data.</text>
</comment>
<keyword evidence="2" id="KW-1185">Reference proteome</keyword>
<dbReference type="EMBL" id="JACHJE010000017">
    <property type="protein sequence ID" value="MBB5129231.1"/>
    <property type="molecule type" value="Genomic_DNA"/>
</dbReference>
<proteinExistence type="predicted"/>
<organism evidence="1 2">
    <name type="scientific">Streptomyces griseoloalbus</name>
    <dbReference type="NCBI Taxonomy" id="67303"/>
    <lineage>
        <taxon>Bacteria</taxon>
        <taxon>Bacillati</taxon>
        <taxon>Actinomycetota</taxon>
        <taxon>Actinomycetes</taxon>
        <taxon>Kitasatosporales</taxon>
        <taxon>Streptomycetaceae</taxon>
        <taxon>Streptomyces</taxon>
    </lineage>
</organism>
<gene>
    <name evidence="1" type="ORF">FHS32_006016</name>
</gene>